<evidence type="ECO:0000313" key="2">
    <source>
        <dbReference type="Proteomes" id="UP000248314"/>
    </source>
</evidence>
<name>A0A318HZ60_9BACT</name>
<reference evidence="1 2" key="1">
    <citation type="submission" date="2018-05" db="EMBL/GenBank/DDBJ databases">
        <title>Genomic Encyclopedia of Type Strains, Phase I: the one thousand microbial genomes (KMG-I) project.</title>
        <authorList>
            <person name="Kyrpides N."/>
        </authorList>
    </citation>
    <scope>NUCLEOTIDE SEQUENCE [LARGE SCALE GENOMIC DNA]</scope>
    <source>
        <strain evidence="1 2">DSM 15611</strain>
    </source>
</reference>
<dbReference type="Proteomes" id="UP000248314">
    <property type="component" value="Unassembled WGS sequence"/>
</dbReference>
<sequence length="79" mass="8988">MAQIKTIELSEKTATLLDCKKMLDGCFDKLGEIQNDMFGYSRDFESKLALAYTEMHGLIMELLVDNIDAMSTESKYKVI</sequence>
<keyword evidence="2" id="KW-1185">Reference proteome</keyword>
<organism evidence="1 2">
    <name type="scientific">Hoylesella shahii DSM 15611 = JCM 12083</name>
    <dbReference type="NCBI Taxonomy" id="1122991"/>
    <lineage>
        <taxon>Bacteria</taxon>
        <taxon>Pseudomonadati</taxon>
        <taxon>Bacteroidota</taxon>
        <taxon>Bacteroidia</taxon>
        <taxon>Bacteroidales</taxon>
        <taxon>Prevotellaceae</taxon>
        <taxon>Hoylesella</taxon>
    </lineage>
</organism>
<protein>
    <submittedName>
        <fullName evidence="1">Uncharacterized protein</fullName>
    </submittedName>
</protein>
<evidence type="ECO:0000313" key="1">
    <source>
        <dbReference type="EMBL" id="PXX23593.1"/>
    </source>
</evidence>
<dbReference type="EMBL" id="QJJX01000005">
    <property type="protein sequence ID" value="PXX23593.1"/>
    <property type="molecule type" value="Genomic_DNA"/>
</dbReference>
<accession>A0A318HZ60</accession>
<proteinExistence type="predicted"/>
<dbReference type="AlphaFoldDB" id="A0A318HZ60"/>
<dbReference type="OrthoDB" id="1077764at2"/>
<dbReference type="STRING" id="1122991.GCA_000613445_01353"/>
<dbReference type="RefSeq" id="WP_025816511.1">
    <property type="nucleotide sequence ID" value="NZ_BAIZ01000025.1"/>
</dbReference>
<gene>
    <name evidence="1" type="ORF">EJ73_00582</name>
</gene>
<comment type="caution">
    <text evidence="1">The sequence shown here is derived from an EMBL/GenBank/DDBJ whole genome shotgun (WGS) entry which is preliminary data.</text>
</comment>